<sequence>MPRNMLTFRKDRWQGNGWPSIDIDPAEARYFPRLLAHLIATYGAAPTSVVETLDGYIADLTLLGTEVQVLLDTWTFSFAMPDESVRDRLLAELEQLPAEYFEDAASFSSDCFEAKFRRLAD</sequence>
<evidence type="ECO:0000313" key="1">
    <source>
        <dbReference type="EMBL" id="RBP42477.1"/>
    </source>
</evidence>
<dbReference type="EMBL" id="QNRR01000006">
    <property type="protein sequence ID" value="RBP42477.1"/>
    <property type="molecule type" value="Genomic_DNA"/>
</dbReference>
<keyword evidence="2" id="KW-1185">Reference proteome</keyword>
<name>A0A366HI88_9BACT</name>
<accession>A0A366HI88</accession>
<comment type="caution">
    <text evidence="1">The sequence shown here is derived from an EMBL/GenBank/DDBJ whole genome shotgun (WGS) entry which is preliminary data.</text>
</comment>
<gene>
    <name evidence="1" type="ORF">DES53_106185</name>
</gene>
<dbReference type="Proteomes" id="UP000253426">
    <property type="component" value="Unassembled WGS sequence"/>
</dbReference>
<organism evidence="1 2">
    <name type="scientific">Roseimicrobium gellanilyticum</name>
    <dbReference type="NCBI Taxonomy" id="748857"/>
    <lineage>
        <taxon>Bacteria</taxon>
        <taxon>Pseudomonadati</taxon>
        <taxon>Verrucomicrobiota</taxon>
        <taxon>Verrucomicrobiia</taxon>
        <taxon>Verrucomicrobiales</taxon>
        <taxon>Verrucomicrobiaceae</taxon>
        <taxon>Roseimicrobium</taxon>
    </lineage>
</organism>
<protein>
    <submittedName>
        <fullName evidence="1">Uncharacterized protein</fullName>
    </submittedName>
</protein>
<proteinExistence type="predicted"/>
<evidence type="ECO:0000313" key="2">
    <source>
        <dbReference type="Proteomes" id="UP000253426"/>
    </source>
</evidence>
<reference evidence="1 2" key="1">
    <citation type="submission" date="2018-06" db="EMBL/GenBank/DDBJ databases">
        <title>Genomic Encyclopedia of Type Strains, Phase IV (KMG-IV): sequencing the most valuable type-strain genomes for metagenomic binning, comparative biology and taxonomic classification.</title>
        <authorList>
            <person name="Goeker M."/>
        </authorList>
    </citation>
    <scope>NUCLEOTIDE SEQUENCE [LARGE SCALE GENOMIC DNA]</scope>
    <source>
        <strain evidence="1 2">DSM 25532</strain>
    </source>
</reference>
<dbReference type="AlphaFoldDB" id="A0A366HI88"/>